<evidence type="ECO:0000313" key="4">
    <source>
        <dbReference type="EMBL" id="TWE15832.1"/>
    </source>
</evidence>
<feature type="transmembrane region" description="Helical" evidence="2">
    <location>
        <begin position="28"/>
        <end position="47"/>
    </location>
</feature>
<sequence>MPDTITPTPDRTVPTRSRTPRPAGPRTLAVGAGCALVAAAISATVAADVDHPVFQGVDGRWLQWMGGPHRGVVQVLATALDWFGGPLGIVVPLALVIALMIQRRWWSTLYFLTAYLGGSMVIVQMLKNAVDRPRPPFPLVRVDHGSFPSGHSFGAALLTVLVGALFVPTARRRAWWLFSACFTAAMMWSRTWLHAHWLSDTAAGAAAGAATALLLWCAFAPLLTREVQQRERSRRR</sequence>
<evidence type="ECO:0000256" key="1">
    <source>
        <dbReference type="SAM" id="MobiDB-lite"/>
    </source>
</evidence>
<dbReference type="Gene3D" id="1.20.144.10">
    <property type="entry name" value="Phosphatidic acid phosphatase type 2/haloperoxidase"/>
    <property type="match status" value="2"/>
</dbReference>
<organism evidence="4 5">
    <name type="scientific">Kitasatospora atroaurantiaca</name>
    <dbReference type="NCBI Taxonomy" id="285545"/>
    <lineage>
        <taxon>Bacteria</taxon>
        <taxon>Bacillati</taxon>
        <taxon>Actinomycetota</taxon>
        <taxon>Actinomycetes</taxon>
        <taxon>Kitasatosporales</taxon>
        <taxon>Streptomycetaceae</taxon>
        <taxon>Kitasatospora</taxon>
    </lineage>
</organism>
<dbReference type="PANTHER" id="PTHR14969">
    <property type="entry name" value="SPHINGOSINE-1-PHOSPHATE PHOSPHOHYDROLASE"/>
    <property type="match status" value="1"/>
</dbReference>
<keyword evidence="2" id="KW-0472">Membrane</keyword>
<dbReference type="EMBL" id="VIVR01000001">
    <property type="protein sequence ID" value="TWE15832.1"/>
    <property type="molecule type" value="Genomic_DNA"/>
</dbReference>
<evidence type="ECO:0000256" key="2">
    <source>
        <dbReference type="SAM" id="Phobius"/>
    </source>
</evidence>
<keyword evidence="2" id="KW-0812">Transmembrane</keyword>
<dbReference type="InterPro" id="IPR000326">
    <property type="entry name" value="PAP2/HPO"/>
</dbReference>
<dbReference type="OrthoDB" id="5289372at2"/>
<keyword evidence="2" id="KW-1133">Transmembrane helix</keyword>
<dbReference type="AlphaFoldDB" id="A0A561EJT0"/>
<proteinExistence type="predicted"/>
<comment type="caution">
    <text evidence="4">The sequence shown here is derived from an EMBL/GenBank/DDBJ whole genome shotgun (WGS) entry which is preliminary data.</text>
</comment>
<evidence type="ECO:0000259" key="3">
    <source>
        <dbReference type="SMART" id="SM00014"/>
    </source>
</evidence>
<dbReference type="SUPFAM" id="SSF48317">
    <property type="entry name" value="Acid phosphatase/Vanadium-dependent haloperoxidase"/>
    <property type="match status" value="1"/>
</dbReference>
<dbReference type="SMART" id="SM00014">
    <property type="entry name" value="acidPPc"/>
    <property type="match status" value="1"/>
</dbReference>
<feature type="domain" description="Phosphatidic acid phosphatase type 2/haloperoxidase" evidence="3">
    <location>
        <begin position="109"/>
        <end position="216"/>
    </location>
</feature>
<name>A0A561EJT0_9ACTN</name>
<accession>A0A561EJT0</accession>
<feature type="transmembrane region" description="Helical" evidence="2">
    <location>
        <begin position="174"/>
        <end position="193"/>
    </location>
</feature>
<feature type="transmembrane region" description="Helical" evidence="2">
    <location>
        <begin position="108"/>
        <end position="126"/>
    </location>
</feature>
<dbReference type="InterPro" id="IPR036938">
    <property type="entry name" value="PAP2/HPO_sf"/>
</dbReference>
<feature type="compositionally biased region" description="Low complexity" evidence="1">
    <location>
        <begin position="1"/>
        <end position="21"/>
    </location>
</feature>
<keyword evidence="5" id="KW-1185">Reference proteome</keyword>
<dbReference type="CDD" id="cd03392">
    <property type="entry name" value="PAP2_like_2"/>
    <property type="match status" value="1"/>
</dbReference>
<feature type="transmembrane region" description="Helical" evidence="2">
    <location>
        <begin position="82"/>
        <end position="101"/>
    </location>
</feature>
<dbReference type="Pfam" id="PF01569">
    <property type="entry name" value="PAP2"/>
    <property type="match status" value="1"/>
</dbReference>
<dbReference type="PANTHER" id="PTHR14969:SF13">
    <property type="entry name" value="AT30094P"/>
    <property type="match status" value="1"/>
</dbReference>
<dbReference type="Proteomes" id="UP000318416">
    <property type="component" value="Unassembled WGS sequence"/>
</dbReference>
<gene>
    <name evidence="4" type="ORF">FB465_0775</name>
</gene>
<dbReference type="RefSeq" id="WP_145787579.1">
    <property type="nucleotide sequence ID" value="NZ_BAAABR010000018.1"/>
</dbReference>
<reference evidence="4 5" key="1">
    <citation type="submission" date="2019-06" db="EMBL/GenBank/DDBJ databases">
        <title>Sequencing the genomes of 1000 actinobacteria strains.</title>
        <authorList>
            <person name="Klenk H.-P."/>
        </authorList>
    </citation>
    <scope>NUCLEOTIDE SEQUENCE [LARGE SCALE GENOMIC DNA]</scope>
    <source>
        <strain evidence="4 5">DSM 41649</strain>
    </source>
</reference>
<feature type="transmembrane region" description="Helical" evidence="2">
    <location>
        <begin position="205"/>
        <end position="224"/>
    </location>
</feature>
<feature type="region of interest" description="Disordered" evidence="1">
    <location>
        <begin position="1"/>
        <end position="25"/>
    </location>
</feature>
<protein>
    <submittedName>
        <fullName evidence="4">Undecaprenyl-diphosphatase</fullName>
    </submittedName>
</protein>
<evidence type="ECO:0000313" key="5">
    <source>
        <dbReference type="Proteomes" id="UP000318416"/>
    </source>
</evidence>
<feature type="transmembrane region" description="Helical" evidence="2">
    <location>
        <begin position="146"/>
        <end position="167"/>
    </location>
</feature>